<feature type="compositionally biased region" description="Polar residues" evidence="1">
    <location>
        <begin position="371"/>
        <end position="384"/>
    </location>
</feature>
<feature type="compositionally biased region" description="Basic residues" evidence="1">
    <location>
        <begin position="520"/>
        <end position="529"/>
    </location>
</feature>
<sequence>MSSGTSTRSHPQVPQTTGDTQYNVRDAALRGASTAFSKPPVKPKPQVNTYTGGDNGALLAATKVASPRHASPQTSLNTTSPLRRDWTGGSNSTFRPSPSPMQLASKSNSSSTLGVPDDHLSDRTPSPSNIAAKLAAARHSPLRPIHPPATTHIHKEKDANDRDVLPPAGSVSNVLANMNANTTGKQPSKRHGSNRSPSTASTIRTSSAIDNKPTDDTPIPPTTTLVKIFEQTRPKTPTNPPAEAMRVSQRVQPLVRSPKPQRKITLPPEPQTDVFTGNVESRSPPVKSGPKPRLDIPTKMDRPTETVISSNLRKDSMGVPPVKQKPAQLAAIKTAVPRPQPPAKRASRQIRSRSDDLTRSTSFRRRVSTSLSIGSNEDPSSPASFVSAKEEQEPDQEDTQKTKPSLPPPRRSATTKMKTMQPAVRAKISPPLQQPRTPNKVTSPLQVPEHFTPRHTPSALGSSPPSDTIYHSNYQRESVKKISQHMTGESLSSAIVGAALASSRNASPAPPNSSAPVLPARRHHHHHSPFSHNRSPSPPKATGKLRSTMRKEPSSSSEEDESERYKRKGTRVMGMRRKHPNKHHEGTRKRWRDIITERERKRYEGVWAANKGLYITAPSQPPPNDDSVLDVCSLVTKEIWMRSRLPEHELEEVWYLVDGRNIGRLRREEFVVGLWMIDQRLKGRKLPTKVSESVWGSVKGVGGVKVKVKK</sequence>
<feature type="compositionally biased region" description="Polar residues" evidence="1">
    <location>
        <begin position="71"/>
        <end position="81"/>
    </location>
</feature>
<feature type="compositionally biased region" description="Polar residues" evidence="1">
    <location>
        <begin position="459"/>
        <end position="470"/>
    </location>
</feature>
<name>A0A9P9E7Z3_9PLEO</name>
<feature type="region of interest" description="Disordered" evidence="1">
    <location>
        <begin position="1"/>
        <end position="470"/>
    </location>
</feature>
<feature type="compositionally biased region" description="Polar residues" evidence="1">
    <location>
        <begin position="88"/>
        <end position="113"/>
    </location>
</feature>
<evidence type="ECO:0000259" key="2">
    <source>
        <dbReference type="PROSITE" id="PS50031"/>
    </source>
</evidence>
<feature type="compositionally biased region" description="Basic and acidic residues" evidence="1">
    <location>
        <begin position="292"/>
        <end position="304"/>
    </location>
</feature>
<feature type="region of interest" description="Disordered" evidence="1">
    <location>
        <begin position="502"/>
        <end position="588"/>
    </location>
</feature>
<dbReference type="Pfam" id="PF12763">
    <property type="entry name" value="EH"/>
    <property type="match status" value="1"/>
</dbReference>
<reference evidence="3" key="1">
    <citation type="journal article" date="2021" name="Nat. Commun.">
        <title>Genetic determinants of endophytism in the Arabidopsis root mycobiome.</title>
        <authorList>
            <person name="Mesny F."/>
            <person name="Miyauchi S."/>
            <person name="Thiergart T."/>
            <person name="Pickel B."/>
            <person name="Atanasova L."/>
            <person name="Karlsson M."/>
            <person name="Huettel B."/>
            <person name="Barry K.W."/>
            <person name="Haridas S."/>
            <person name="Chen C."/>
            <person name="Bauer D."/>
            <person name="Andreopoulos W."/>
            <person name="Pangilinan J."/>
            <person name="LaButti K."/>
            <person name="Riley R."/>
            <person name="Lipzen A."/>
            <person name="Clum A."/>
            <person name="Drula E."/>
            <person name="Henrissat B."/>
            <person name="Kohler A."/>
            <person name="Grigoriev I.V."/>
            <person name="Martin F.M."/>
            <person name="Hacquard S."/>
        </authorList>
    </citation>
    <scope>NUCLEOTIDE SEQUENCE</scope>
    <source>
        <strain evidence="3">MPI-CAGE-CH-0243</strain>
    </source>
</reference>
<organism evidence="3 4">
    <name type="scientific">Dendryphion nanum</name>
    <dbReference type="NCBI Taxonomy" id="256645"/>
    <lineage>
        <taxon>Eukaryota</taxon>
        <taxon>Fungi</taxon>
        <taxon>Dikarya</taxon>
        <taxon>Ascomycota</taxon>
        <taxon>Pezizomycotina</taxon>
        <taxon>Dothideomycetes</taxon>
        <taxon>Pleosporomycetidae</taxon>
        <taxon>Pleosporales</taxon>
        <taxon>Torulaceae</taxon>
        <taxon>Dendryphion</taxon>
    </lineage>
</organism>
<feature type="compositionally biased region" description="Basic and acidic residues" evidence="1">
    <location>
        <begin position="153"/>
        <end position="164"/>
    </location>
</feature>
<evidence type="ECO:0000313" key="4">
    <source>
        <dbReference type="Proteomes" id="UP000700596"/>
    </source>
</evidence>
<feature type="compositionally biased region" description="Polar residues" evidence="1">
    <location>
        <begin position="434"/>
        <end position="445"/>
    </location>
</feature>
<dbReference type="InterPro" id="IPR011992">
    <property type="entry name" value="EF-hand-dom_pair"/>
</dbReference>
<dbReference type="AlphaFoldDB" id="A0A9P9E7Z3"/>
<accession>A0A9P9E7Z3</accession>
<evidence type="ECO:0000256" key="1">
    <source>
        <dbReference type="SAM" id="MobiDB-lite"/>
    </source>
</evidence>
<feature type="compositionally biased region" description="Polar residues" evidence="1">
    <location>
        <begin position="170"/>
        <end position="186"/>
    </location>
</feature>
<protein>
    <recommendedName>
        <fullName evidence="2">EH domain-containing protein</fullName>
    </recommendedName>
</protein>
<dbReference type="EMBL" id="JAGMWT010000003">
    <property type="protein sequence ID" value="KAH7132593.1"/>
    <property type="molecule type" value="Genomic_DNA"/>
</dbReference>
<dbReference type="PROSITE" id="PS50031">
    <property type="entry name" value="EH"/>
    <property type="match status" value="1"/>
</dbReference>
<dbReference type="Proteomes" id="UP000700596">
    <property type="component" value="Unassembled WGS sequence"/>
</dbReference>
<dbReference type="SUPFAM" id="SSF47473">
    <property type="entry name" value="EF-hand"/>
    <property type="match status" value="1"/>
</dbReference>
<evidence type="ECO:0000313" key="3">
    <source>
        <dbReference type="EMBL" id="KAH7132593.1"/>
    </source>
</evidence>
<gene>
    <name evidence="3" type="ORF">B0J11DRAFT_231199</name>
</gene>
<dbReference type="Gene3D" id="1.10.238.10">
    <property type="entry name" value="EF-hand"/>
    <property type="match status" value="1"/>
</dbReference>
<feature type="compositionally biased region" description="Polar residues" evidence="1">
    <location>
        <begin position="1"/>
        <end position="23"/>
    </location>
</feature>
<feature type="compositionally biased region" description="Low complexity" evidence="1">
    <location>
        <begin position="195"/>
        <end position="209"/>
    </location>
</feature>
<dbReference type="SMART" id="SM00027">
    <property type="entry name" value="EH"/>
    <property type="match status" value="1"/>
</dbReference>
<comment type="caution">
    <text evidence="3">The sequence shown here is derived from an EMBL/GenBank/DDBJ whole genome shotgun (WGS) entry which is preliminary data.</text>
</comment>
<feature type="domain" description="EH" evidence="2">
    <location>
        <begin position="599"/>
        <end position="687"/>
    </location>
</feature>
<dbReference type="InterPro" id="IPR000261">
    <property type="entry name" value="EH_dom"/>
</dbReference>
<dbReference type="OrthoDB" id="10045710at2759"/>
<feature type="compositionally biased region" description="Basic residues" evidence="1">
    <location>
        <begin position="565"/>
        <end position="588"/>
    </location>
</feature>
<proteinExistence type="predicted"/>
<keyword evidence="4" id="KW-1185">Reference proteome</keyword>